<dbReference type="EMBL" id="SMGQ01000013">
    <property type="protein sequence ID" value="TCK92879.1"/>
    <property type="molecule type" value="Genomic_DNA"/>
</dbReference>
<evidence type="ECO:0000313" key="2">
    <source>
        <dbReference type="EMBL" id="TCK92879.1"/>
    </source>
</evidence>
<accession>A0A4R1MQR5</accession>
<keyword evidence="1" id="KW-0175">Coiled coil</keyword>
<feature type="coiled-coil region" evidence="1">
    <location>
        <begin position="70"/>
        <end position="97"/>
    </location>
</feature>
<dbReference type="Proteomes" id="UP000294545">
    <property type="component" value="Unassembled WGS sequence"/>
</dbReference>
<organism evidence="2 3">
    <name type="scientific">Natranaerovirga hydrolytica</name>
    <dbReference type="NCBI Taxonomy" id="680378"/>
    <lineage>
        <taxon>Bacteria</taxon>
        <taxon>Bacillati</taxon>
        <taxon>Bacillota</taxon>
        <taxon>Clostridia</taxon>
        <taxon>Lachnospirales</taxon>
        <taxon>Natranaerovirgaceae</taxon>
        <taxon>Natranaerovirga</taxon>
    </lineage>
</organism>
<protein>
    <submittedName>
        <fullName evidence="2">Uncharacterized protein</fullName>
    </submittedName>
</protein>
<dbReference type="AlphaFoldDB" id="A0A4R1MQR5"/>
<sequence length="241" mass="28883">MQIITVTYCMPLIDPRDTSFVESTKFTLRGGSIMPLFKRQKSEKDTLDLKIEKKIPLLTLDARWHELFPKSKKTRRMIDLEKKLNEYIKEQGQINNEFREYTSLKKKMMKEIMENMEDVFDKNDEDATKHMEKNKKFINDINEKLKKYEEMLDDLPNKIKEANDALLKISVDICYNDMEDNNQAIHSLEQWIKDTKEELKNNIVIKEEKEIENQKIYTYMHDLLGYEMINKFDQNYGDKSD</sequence>
<evidence type="ECO:0000256" key="1">
    <source>
        <dbReference type="SAM" id="Coils"/>
    </source>
</evidence>
<keyword evidence="3" id="KW-1185">Reference proteome</keyword>
<proteinExistence type="predicted"/>
<evidence type="ECO:0000313" key="3">
    <source>
        <dbReference type="Proteomes" id="UP000294545"/>
    </source>
</evidence>
<feature type="coiled-coil region" evidence="1">
    <location>
        <begin position="138"/>
        <end position="165"/>
    </location>
</feature>
<reference evidence="2 3" key="1">
    <citation type="submission" date="2019-03" db="EMBL/GenBank/DDBJ databases">
        <title>Genomic Encyclopedia of Type Strains, Phase IV (KMG-IV): sequencing the most valuable type-strain genomes for metagenomic binning, comparative biology and taxonomic classification.</title>
        <authorList>
            <person name="Goeker M."/>
        </authorList>
    </citation>
    <scope>NUCLEOTIDE SEQUENCE [LARGE SCALE GENOMIC DNA]</scope>
    <source>
        <strain evidence="2 3">DSM 24176</strain>
    </source>
</reference>
<comment type="caution">
    <text evidence="2">The sequence shown here is derived from an EMBL/GenBank/DDBJ whole genome shotgun (WGS) entry which is preliminary data.</text>
</comment>
<gene>
    <name evidence="2" type="ORF">EDC19_2035</name>
</gene>
<name>A0A4R1MQR5_9FIRM</name>